<dbReference type="InterPro" id="IPR051276">
    <property type="entry name" value="Saccharopine_DH-like_oxidrdct"/>
</dbReference>
<dbReference type="EMBL" id="KJ210711">
    <property type="protein sequence ID" value="AHW68388.1"/>
    <property type="molecule type" value="mRNA"/>
</dbReference>
<dbReference type="GO" id="GO:0005739">
    <property type="term" value="C:mitochondrion"/>
    <property type="evidence" value="ECO:0007669"/>
    <property type="project" value="TreeGrafter"/>
</dbReference>
<dbReference type="GO" id="GO:0009247">
    <property type="term" value="P:glycolipid biosynthetic process"/>
    <property type="evidence" value="ECO:0007669"/>
    <property type="project" value="TreeGrafter"/>
</dbReference>
<evidence type="ECO:0008006" key="2">
    <source>
        <dbReference type="Google" id="ProtNLM"/>
    </source>
</evidence>
<dbReference type="GO" id="GO:0005886">
    <property type="term" value="C:plasma membrane"/>
    <property type="evidence" value="ECO:0007669"/>
    <property type="project" value="TreeGrafter"/>
</dbReference>
<dbReference type="GO" id="GO:0005811">
    <property type="term" value="C:lipid droplet"/>
    <property type="evidence" value="ECO:0007669"/>
    <property type="project" value="TreeGrafter"/>
</dbReference>
<accession>X5DYN8</accession>
<sequence>MFVNLIRDKFNEEARRNFIYIVNCCGFDSVPADLGTEILKEEIFKEEILKESACKNIKIESTISVKNPVCNKTTWISLIHSLGNYVKPVCSSNKKREKEYNWSEDLKAYRVIFRGIDHSVVKNTQKLVKECGGITVDYVAYLEIGNKYKLFIYFIYILIIRFLSKFSLGKNLLIRFYRFFSFGLVVDKPENIENTSFTMTFSAKSEDKNLKRLKIIGPDPALNTTGICASQCALSLLELINEQERRPHLKNIVGGIVTPGFIFKDSNLVTRLKSKGIKFEIN</sequence>
<dbReference type="PANTHER" id="PTHR12286">
    <property type="entry name" value="SACCHAROPINE DEHYDROGENASE-LIKE OXIDOREDUCTASE"/>
    <property type="match status" value="1"/>
</dbReference>
<reference evidence="1" key="1">
    <citation type="journal article" date="2015" name="Parasitol. Res.">
        <title>Morphological and molecular characterization of Nosema pernyi, a microsporidian parasite in Antheraea pernyi.</title>
        <authorList>
            <person name="Wang Y."/>
            <person name="Liu W."/>
            <person name="Jiang Y."/>
            <person name="Huang L."/>
            <person name="Irfan M."/>
            <person name="Shi S."/>
            <person name="Yang R."/>
            <person name="Qin L."/>
        </authorList>
    </citation>
    <scope>NUCLEOTIDE SEQUENCE</scope>
</reference>
<dbReference type="AlphaFoldDB" id="X5DYN8"/>
<protein>
    <recommendedName>
        <fullName evidence="2">Saccharopine dehydrogenase</fullName>
    </recommendedName>
</protein>
<evidence type="ECO:0000313" key="1">
    <source>
        <dbReference type="EMBL" id="AHW68388.1"/>
    </source>
</evidence>
<dbReference type="PANTHER" id="PTHR12286:SF5">
    <property type="entry name" value="SACCHAROPINE DEHYDROGENASE-LIKE OXIDOREDUCTASE"/>
    <property type="match status" value="1"/>
</dbReference>
<name>X5DYN8_9MICR</name>
<organism evidence="1">
    <name type="scientific">Nosema pernyi</name>
    <dbReference type="NCBI Taxonomy" id="1112939"/>
    <lineage>
        <taxon>Eukaryota</taxon>
        <taxon>Fungi</taxon>
        <taxon>Fungi incertae sedis</taxon>
        <taxon>Microsporidia</taxon>
        <taxon>Nosematidae</taxon>
        <taxon>Nosema</taxon>
    </lineage>
</organism>
<proteinExistence type="evidence at transcript level"/>